<dbReference type="PANTHER" id="PTHR47345">
    <property type="entry name" value="CUT9-INTERACTING PROTEIN SCN1"/>
    <property type="match status" value="1"/>
</dbReference>
<gene>
    <name evidence="1" type="ORF">JL09_g36</name>
</gene>
<comment type="caution">
    <text evidence="1">The sequence shown here is derived from an EMBL/GenBank/DDBJ whole genome shotgun (WGS) entry which is preliminary data.</text>
</comment>
<name>A0A099P905_PICKU</name>
<dbReference type="EMBL" id="JQFK01000001">
    <property type="protein sequence ID" value="KGK40772.1"/>
    <property type="molecule type" value="Genomic_DNA"/>
</dbReference>
<organism evidence="1 2">
    <name type="scientific">Pichia kudriavzevii</name>
    <name type="common">Yeast</name>
    <name type="synonym">Issatchenkia orientalis</name>
    <dbReference type="NCBI Taxonomy" id="4909"/>
    <lineage>
        <taxon>Eukaryota</taxon>
        <taxon>Fungi</taxon>
        <taxon>Dikarya</taxon>
        <taxon>Ascomycota</taxon>
        <taxon>Saccharomycotina</taxon>
        <taxon>Pichiomycetes</taxon>
        <taxon>Pichiales</taxon>
        <taxon>Pichiaceae</taxon>
        <taxon>Pichia</taxon>
    </lineage>
</organism>
<dbReference type="AlphaFoldDB" id="A0A099P905"/>
<dbReference type="Proteomes" id="UP000029867">
    <property type="component" value="Unassembled WGS sequence"/>
</dbReference>
<dbReference type="Pfam" id="PF01026">
    <property type="entry name" value="TatD_DNase"/>
    <property type="match status" value="1"/>
</dbReference>
<dbReference type="eggNOG" id="KOG3020">
    <property type="taxonomic scope" value="Eukaryota"/>
</dbReference>
<dbReference type="SUPFAM" id="SSF51556">
    <property type="entry name" value="Metallo-dependent hydrolases"/>
    <property type="match status" value="1"/>
</dbReference>
<dbReference type="VEuPathDB" id="FungiDB:C5L36_0A10470"/>
<dbReference type="InterPro" id="IPR053044">
    <property type="entry name" value="Metallo-hydrolase/TatD-type"/>
</dbReference>
<dbReference type="HOGENOM" id="CLU_031506_3_2_1"/>
<dbReference type="PANTHER" id="PTHR47345:SF1">
    <property type="entry name" value="CUT9-INTERACTING PROTEIN SCN1"/>
    <property type="match status" value="1"/>
</dbReference>
<evidence type="ECO:0000313" key="1">
    <source>
        <dbReference type="EMBL" id="KGK40772.1"/>
    </source>
</evidence>
<sequence length="314" mass="35697">MSPIDRYDSHCHFSPRITEEVFTKEVVPHLMNQEWPINLMMTNHIDEPLVTTLVDMNPNVMANVGIHPWFTHLYTFEADISKEDHYHKVLEKYSKNWKYGHPITEFTRFLPDPIPIHATLKRFKATLLGSSFVNVGEIGIDKSARVPRCGFLGNTETGDIAGLSNYKVSMEHQLRVLLAILDIVAEVGVKSVSIHCVNAHGILYDVLKPLNFANKIPRIVMHSYSGSVEMAKMLLKLKNVDIWFGLSDYVNLGRSNIREIVFCTREKLLVETDLGVDTMGESHGKTIDLVVAKLEALGVDRNTLMDNWIRFNSH</sequence>
<accession>A0A099P905</accession>
<dbReference type="Gene3D" id="3.20.20.140">
    <property type="entry name" value="Metal-dependent hydrolases"/>
    <property type="match status" value="1"/>
</dbReference>
<dbReference type="GO" id="GO:0016788">
    <property type="term" value="F:hydrolase activity, acting on ester bonds"/>
    <property type="evidence" value="ECO:0007669"/>
    <property type="project" value="InterPro"/>
</dbReference>
<dbReference type="InterPro" id="IPR001130">
    <property type="entry name" value="TatD-like"/>
</dbReference>
<proteinExistence type="predicted"/>
<reference evidence="2" key="1">
    <citation type="journal article" date="2014" name="Microb. Cell Fact.">
        <title>Exploiting Issatchenkia orientalis SD108 for succinic acid production.</title>
        <authorList>
            <person name="Xiao H."/>
            <person name="Shao Z."/>
            <person name="Jiang Y."/>
            <person name="Dole S."/>
            <person name="Zhao H."/>
        </authorList>
    </citation>
    <scope>NUCLEOTIDE SEQUENCE [LARGE SCALE GENOMIC DNA]</scope>
    <source>
        <strain evidence="2">SD108</strain>
    </source>
</reference>
<protein>
    <submittedName>
        <fullName evidence="1">Uncharacterized protein</fullName>
    </submittedName>
</protein>
<dbReference type="InterPro" id="IPR032466">
    <property type="entry name" value="Metal_Hydrolase"/>
</dbReference>
<evidence type="ECO:0000313" key="2">
    <source>
        <dbReference type="Proteomes" id="UP000029867"/>
    </source>
</evidence>